<sequence>MRPRRQAVTSVRHALSPDARKAAYNTHFALVHRGQVMADPDHAAAVAATLRAASA</sequence>
<protein>
    <submittedName>
        <fullName evidence="1">Uncharacterized protein</fullName>
    </submittedName>
</protein>
<keyword evidence="2" id="KW-1185">Reference proteome</keyword>
<accession>A0ABR9LP12</accession>
<dbReference type="RefSeq" id="WP_192783509.1">
    <property type="nucleotide sequence ID" value="NZ_JADBEK010000001.1"/>
</dbReference>
<name>A0ABR9LP12_9ACTN</name>
<proteinExistence type="predicted"/>
<evidence type="ECO:0000313" key="2">
    <source>
        <dbReference type="Proteomes" id="UP000633509"/>
    </source>
</evidence>
<comment type="caution">
    <text evidence="1">The sequence shown here is derived from an EMBL/GenBank/DDBJ whole genome shotgun (WGS) entry which is preliminary data.</text>
</comment>
<dbReference type="Proteomes" id="UP000633509">
    <property type="component" value="Unassembled WGS sequence"/>
</dbReference>
<dbReference type="EMBL" id="JADBEK010000001">
    <property type="protein sequence ID" value="MBE1582180.1"/>
    <property type="molecule type" value="Genomic_DNA"/>
</dbReference>
<evidence type="ECO:0000313" key="1">
    <source>
        <dbReference type="EMBL" id="MBE1582180.1"/>
    </source>
</evidence>
<organism evidence="1 2">
    <name type="scientific">Nonomuraea angiospora</name>
    <dbReference type="NCBI Taxonomy" id="46172"/>
    <lineage>
        <taxon>Bacteria</taxon>
        <taxon>Bacillati</taxon>
        <taxon>Actinomycetota</taxon>
        <taxon>Actinomycetes</taxon>
        <taxon>Streptosporangiales</taxon>
        <taxon>Streptosporangiaceae</taxon>
        <taxon>Nonomuraea</taxon>
    </lineage>
</organism>
<gene>
    <name evidence="1" type="ORF">H4W80_000438</name>
</gene>
<reference evidence="1 2" key="1">
    <citation type="submission" date="2020-10" db="EMBL/GenBank/DDBJ databases">
        <title>Sequencing the genomes of 1000 actinobacteria strains.</title>
        <authorList>
            <person name="Klenk H.-P."/>
        </authorList>
    </citation>
    <scope>NUCLEOTIDE SEQUENCE [LARGE SCALE GENOMIC DNA]</scope>
    <source>
        <strain evidence="1 2">DSM 43173</strain>
    </source>
</reference>